<dbReference type="Pfam" id="PF02470">
    <property type="entry name" value="MlaD"/>
    <property type="match status" value="1"/>
</dbReference>
<sequence>MNPRINYTLVGAFVLLLLAAGLMFISWMTQDSRNSNRLPYVTYFYDSVSGLNERAPVKYRGVPVGYVERISLVTEPEERVRLDLRLDADTPVRTDTYATLQYQGITGLLFVELQSLGNSGARLLSTESEPVIIPSQTSRLVELTENLDQAILEFNQLAQSVNQLSRQLNNLVDDDMKHQLINTLSAIEQLSNTAERRLQGIDPDYYRQLAGRFPEILERAETSLSRQLELLGEQLNSLSDDTRSSARQLTPLMRQTEQLLEQLRLESNSWLRGNRSQPPGPGE</sequence>
<gene>
    <name evidence="4" type="ORF">SAMN02745752_01592</name>
</gene>
<keyword evidence="5" id="KW-1185">Reference proteome</keyword>
<feature type="transmembrane region" description="Helical" evidence="2">
    <location>
        <begin position="7"/>
        <end position="28"/>
    </location>
</feature>
<feature type="domain" description="Mce/MlaD" evidence="3">
    <location>
        <begin position="41"/>
        <end position="114"/>
    </location>
</feature>
<evidence type="ECO:0000256" key="1">
    <source>
        <dbReference type="SAM" id="Coils"/>
    </source>
</evidence>
<proteinExistence type="predicted"/>
<dbReference type="Proteomes" id="UP000182350">
    <property type="component" value="Unassembled WGS sequence"/>
</dbReference>
<keyword evidence="2" id="KW-1133">Transmembrane helix</keyword>
<protein>
    <submittedName>
        <fullName evidence="4">Phospholipid/cholesterol/gamma-HCH transport system substrate-binding protein</fullName>
    </submittedName>
</protein>
<dbReference type="PANTHER" id="PTHR36698">
    <property type="entry name" value="BLL5892 PROTEIN"/>
    <property type="match status" value="1"/>
</dbReference>
<evidence type="ECO:0000259" key="3">
    <source>
        <dbReference type="Pfam" id="PF02470"/>
    </source>
</evidence>
<dbReference type="RefSeq" id="WP_072325836.1">
    <property type="nucleotide sequence ID" value="NZ_FPJW01000005.1"/>
</dbReference>
<dbReference type="AlphaFoldDB" id="A0A1K1WY96"/>
<keyword evidence="2" id="KW-0812">Transmembrane</keyword>
<evidence type="ECO:0000313" key="5">
    <source>
        <dbReference type="Proteomes" id="UP000182350"/>
    </source>
</evidence>
<name>A0A1K1WY96_9GAMM</name>
<dbReference type="STRING" id="1122209.SAMN02745752_01592"/>
<keyword evidence="2" id="KW-0472">Membrane</keyword>
<dbReference type="PANTHER" id="PTHR36698:SF2">
    <property type="entry name" value="MCE_MLAD DOMAIN-CONTAINING PROTEIN"/>
    <property type="match status" value="1"/>
</dbReference>
<keyword evidence="1" id="KW-0175">Coiled coil</keyword>
<evidence type="ECO:0000313" key="4">
    <source>
        <dbReference type="EMBL" id="SFX42231.1"/>
    </source>
</evidence>
<feature type="coiled-coil region" evidence="1">
    <location>
        <begin position="140"/>
        <end position="174"/>
    </location>
</feature>
<reference evidence="4 5" key="1">
    <citation type="submission" date="2016-11" db="EMBL/GenBank/DDBJ databases">
        <authorList>
            <person name="Jaros S."/>
            <person name="Januszkiewicz K."/>
            <person name="Wedrychowicz H."/>
        </authorList>
    </citation>
    <scope>NUCLEOTIDE SEQUENCE [LARGE SCALE GENOMIC DNA]</scope>
    <source>
        <strain evidence="4 5">DSM 21637</strain>
    </source>
</reference>
<organism evidence="4 5">
    <name type="scientific">Marinospirillum alkaliphilum DSM 21637</name>
    <dbReference type="NCBI Taxonomy" id="1122209"/>
    <lineage>
        <taxon>Bacteria</taxon>
        <taxon>Pseudomonadati</taxon>
        <taxon>Pseudomonadota</taxon>
        <taxon>Gammaproteobacteria</taxon>
        <taxon>Oceanospirillales</taxon>
        <taxon>Oceanospirillaceae</taxon>
        <taxon>Marinospirillum</taxon>
    </lineage>
</organism>
<evidence type="ECO:0000256" key="2">
    <source>
        <dbReference type="SAM" id="Phobius"/>
    </source>
</evidence>
<accession>A0A1K1WY96</accession>
<dbReference type="EMBL" id="FPJW01000005">
    <property type="protein sequence ID" value="SFX42231.1"/>
    <property type="molecule type" value="Genomic_DNA"/>
</dbReference>
<dbReference type="OrthoDB" id="9806984at2"/>
<dbReference type="InterPro" id="IPR003399">
    <property type="entry name" value="Mce/MlaD"/>
</dbReference>